<comment type="caution">
    <text evidence="3">The sequence shown here is derived from an EMBL/GenBank/DDBJ whole genome shotgun (WGS) entry which is preliminary data.</text>
</comment>
<evidence type="ECO:0000313" key="3">
    <source>
        <dbReference type="EMBL" id="ELA08499.1"/>
    </source>
</evidence>
<feature type="domain" description="Rhodanese" evidence="2">
    <location>
        <begin position="47"/>
        <end position="133"/>
    </location>
</feature>
<sequence length="139" mass="15729">MERWFEFMGNHPFLFGILFVLIVLFFMIETKRGGKKINPNAVGLMVNNDNAQIIDVRPKKDFEKGYIKGSRNLPFTDLKDHIDSLKQDNRPLIIVCQMGMMAGTVVAMIGKENVYRLDGGIANWQASGLPLVSEKVVKK</sequence>
<evidence type="ECO:0000259" key="2">
    <source>
        <dbReference type="PROSITE" id="PS50206"/>
    </source>
</evidence>
<organism evidence="3 4">
    <name type="scientific">Moraxella macacae 0408225</name>
    <dbReference type="NCBI Taxonomy" id="1230338"/>
    <lineage>
        <taxon>Bacteria</taxon>
        <taxon>Pseudomonadati</taxon>
        <taxon>Pseudomonadota</taxon>
        <taxon>Gammaproteobacteria</taxon>
        <taxon>Moraxellales</taxon>
        <taxon>Moraxellaceae</taxon>
        <taxon>Moraxella</taxon>
    </lineage>
</organism>
<dbReference type="PROSITE" id="PS50206">
    <property type="entry name" value="RHODANESE_3"/>
    <property type="match status" value="1"/>
</dbReference>
<name>L2F616_9GAMM</name>
<dbReference type="STRING" id="1230338.MOMA_08056"/>
<dbReference type="Proteomes" id="UP000023795">
    <property type="component" value="Unassembled WGS sequence"/>
</dbReference>
<keyword evidence="1" id="KW-0812">Transmembrane</keyword>
<dbReference type="PANTHER" id="PTHR43031">
    <property type="entry name" value="FAD-DEPENDENT OXIDOREDUCTASE"/>
    <property type="match status" value="1"/>
</dbReference>
<evidence type="ECO:0000256" key="1">
    <source>
        <dbReference type="SAM" id="Phobius"/>
    </source>
</evidence>
<dbReference type="PANTHER" id="PTHR43031:SF18">
    <property type="entry name" value="RHODANESE-RELATED SULFURTRANSFERASES"/>
    <property type="match status" value="1"/>
</dbReference>
<dbReference type="SMART" id="SM00450">
    <property type="entry name" value="RHOD"/>
    <property type="match status" value="1"/>
</dbReference>
<accession>L2F616</accession>
<dbReference type="SUPFAM" id="SSF52821">
    <property type="entry name" value="Rhodanese/Cell cycle control phosphatase"/>
    <property type="match status" value="1"/>
</dbReference>
<keyword evidence="1" id="KW-1133">Transmembrane helix</keyword>
<proteinExistence type="predicted"/>
<dbReference type="RefSeq" id="WP_009502057.1">
    <property type="nucleotide sequence ID" value="NZ_ANIN01000002.1"/>
</dbReference>
<dbReference type="InterPro" id="IPR050229">
    <property type="entry name" value="GlpE_sulfurtransferase"/>
</dbReference>
<dbReference type="AlphaFoldDB" id="L2F616"/>
<dbReference type="eggNOG" id="COG0607">
    <property type="taxonomic scope" value="Bacteria"/>
</dbReference>
<dbReference type="Pfam" id="PF00581">
    <property type="entry name" value="Rhodanese"/>
    <property type="match status" value="1"/>
</dbReference>
<dbReference type="CDD" id="cd00158">
    <property type="entry name" value="RHOD"/>
    <property type="match status" value="1"/>
</dbReference>
<feature type="transmembrane region" description="Helical" evidence="1">
    <location>
        <begin position="12"/>
        <end position="28"/>
    </location>
</feature>
<dbReference type="EMBL" id="ANIN01000002">
    <property type="protein sequence ID" value="ELA08499.1"/>
    <property type="molecule type" value="Genomic_DNA"/>
</dbReference>
<dbReference type="Gene3D" id="3.40.250.10">
    <property type="entry name" value="Rhodanese-like domain"/>
    <property type="match status" value="1"/>
</dbReference>
<protein>
    <submittedName>
        <fullName evidence="3">Rhodanese-like protein</fullName>
    </submittedName>
</protein>
<dbReference type="InterPro" id="IPR001763">
    <property type="entry name" value="Rhodanese-like_dom"/>
</dbReference>
<gene>
    <name evidence="3" type="ORF">MOMA_08056</name>
</gene>
<dbReference type="PATRIC" id="fig|1230338.3.peg.1721"/>
<dbReference type="InterPro" id="IPR036873">
    <property type="entry name" value="Rhodanese-like_dom_sf"/>
</dbReference>
<keyword evidence="1" id="KW-0472">Membrane</keyword>
<dbReference type="OrthoDB" id="9808735at2"/>
<keyword evidence="4" id="KW-1185">Reference proteome</keyword>
<evidence type="ECO:0000313" key="4">
    <source>
        <dbReference type="Proteomes" id="UP000023795"/>
    </source>
</evidence>
<reference evidence="3 4" key="1">
    <citation type="journal article" date="2013" name="Genome Announc.">
        <title>Genome Sequence of Moraxella macacae 0408225, a Novel Bacterial Species Isolated from a Cynomolgus Macaque with Epistaxis.</title>
        <authorList>
            <person name="Ladner J.T."/>
            <person name="Whitehouse C.A."/>
            <person name="Koroleva G.I."/>
            <person name="Palacios G.F."/>
        </authorList>
    </citation>
    <scope>NUCLEOTIDE SEQUENCE [LARGE SCALE GENOMIC DNA]</scope>
    <source>
        <strain evidence="3 4">0408225</strain>
    </source>
</reference>